<dbReference type="Proteomes" id="UP001054945">
    <property type="component" value="Unassembled WGS sequence"/>
</dbReference>
<feature type="non-terminal residue" evidence="1">
    <location>
        <position position="1"/>
    </location>
</feature>
<evidence type="ECO:0000313" key="1">
    <source>
        <dbReference type="EMBL" id="GIY69330.1"/>
    </source>
</evidence>
<name>A0AAV4VIR1_CAEEX</name>
<comment type="caution">
    <text evidence="1">The sequence shown here is derived from an EMBL/GenBank/DDBJ whole genome shotgun (WGS) entry which is preliminary data.</text>
</comment>
<proteinExistence type="predicted"/>
<evidence type="ECO:0000313" key="2">
    <source>
        <dbReference type="Proteomes" id="UP001054945"/>
    </source>
</evidence>
<accession>A0AAV4VIR1</accession>
<dbReference type="EMBL" id="BPLR01014521">
    <property type="protein sequence ID" value="GIY69330.1"/>
    <property type="molecule type" value="Genomic_DNA"/>
</dbReference>
<reference evidence="1 2" key="1">
    <citation type="submission" date="2021-06" db="EMBL/GenBank/DDBJ databases">
        <title>Caerostris extrusa draft genome.</title>
        <authorList>
            <person name="Kono N."/>
            <person name="Arakawa K."/>
        </authorList>
    </citation>
    <scope>NUCLEOTIDE SEQUENCE [LARGE SCALE GENOMIC DNA]</scope>
</reference>
<organism evidence="1 2">
    <name type="scientific">Caerostris extrusa</name>
    <name type="common">Bark spider</name>
    <name type="synonym">Caerostris bankana</name>
    <dbReference type="NCBI Taxonomy" id="172846"/>
    <lineage>
        <taxon>Eukaryota</taxon>
        <taxon>Metazoa</taxon>
        <taxon>Ecdysozoa</taxon>
        <taxon>Arthropoda</taxon>
        <taxon>Chelicerata</taxon>
        <taxon>Arachnida</taxon>
        <taxon>Araneae</taxon>
        <taxon>Araneomorphae</taxon>
        <taxon>Entelegynae</taxon>
        <taxon>Araneoidea</taxon>
        <taxon>Araneidae</taxon>
        <taxon>Caerostris</taxon>
    </lineage>
</organism>
<keyword evidence="2" id="KW-1185">Reference proteome</keyword>
<sequence length="64" mass="7636">RLRLSSQDPLLDTTHSHTVHKRVGTVSAFHYQRYRESHRSLDSLKDLPIVRLALRWRKSSTRRL</sequence>
<dbReference type="AlphaFoldDB" id="A0AAV4VIR1"/>
<gene>
    <name evidence="1" type="ORF">CEXT_390021</name>
</gene>
<protein>
    <submittedName>
        <fullName evidence="1">Uncharacterized protein</fullName>
    </submittedName>
</protein>